<reference evidence="1" key="1">
    <citation type="submission" date="2014-09" db="EMBL/GenBank/DDBJ databases">
        <authorList>
            <person name="Magalhaes I.L.F."/>
            <person name="Oliveira U."/>
            <person name="Santos F.R."/>
            <person name="Vidigal T.H.D.A."/>
            <person name="Brescovit A.D."/>
            <person name="Santos A.J."/>
        </authorList>
    </citation>
    <scope>NUCLEOTIDE SEQUENCE</scope>
    <source>
        <tissue evidence="1">Shoot tissue taken approximately 20 cm above the soil surface</tissue>
    </source>
</reference>
<organism evidence="1">
    <name type="scientific">Arundo donax</name>
    <name type="common">Giant reed</name>
    <name type="synonym">Donax arundinaceus</name>
    <dbReference type="NCBI Taxonomy" id="35708"/>
    <lineage>
        <taxon>Eukaryota</taxon>
        <taxon>Viridiplantae</taxon>
        <taxon>Streptophyta</taxon>
        <taxon>Embryophyta</taxon>
        <taxon>Tracheophyta</taxon>
        <taxon>Spermatophyta</taxon>
        <taxon>Magnoliopsida</taxon>
        <taxon>Liliopsida</taxon>
        <taxon>Poales</taxon>
        <taxon>Poaceae</taxon>
        <taxon>PACMAD clade</taxon>
        <taxon>Arundinoideae</taxon>
        <taxon>Arundineae</taxon>
        <taxon>Arundo</taxon>
    </lineage>
</organism>
<evidence type="ECO:0000313" key="1">
    <source>
        <dbReference type="EMBL" id="JAD98246.1"/>
    </source>
</evidence>
<proteinExistence type="predicted"/>
<reference evidence="1" key="2">
    <citation type="journal article" date="2015" name="Data Brief">
        <title>Shoot transcriptome of the giant reed, Arundo donax.</title>
        <authorList>
            <person name="Barrero R.A."/>
            <person name="Guerrero F.D."/>
            <person name="Moolhuijzen P."/>
            <person name="Goolsby J.A."/>
            <person name="Tidwell J."/>
            <person name="Bellgard S.E."/>
            <person name="Bellgard M.I."/>
        </authorList>
    </citation>
    <scope>NUCLEOTIDE SEQUENCE</scope>
    <source>
        <tissue evidence="1">Shoot tissue taken approximately 20 cm above the soil surface</tissue>
    </source>
</reference>
<accession>A0A0A9EDV8</accession>
<dbReference type="EMBL" id="GBRH01199649">
    <property type="protein sequence ID" value="JAD98246.1"/>
    <property type="molecule type" value="Transcribed_RNA"/>
</dbReference>
<name>A0A0A9EDV8_ARUDO</name>
<protein>
    <submittedName>
        <fullName evidence="1">Uncharacterized protein</fullName>
    </submittedName>
</protein>
<dbReference type="EMBL" id="GBRH01189720">
    <property type="protein sequence ID" value="JAE08176.1"/>
    <property type="molecule type" value="Transcribed_RNA"/>
</dbReference>
<sequence>MSLMARTCISSAAM</sequence>